<evidence type="ECO:0000313" key="3">
    <source>
        <dbReference type="Proteomes" id="UP000829685"/>
    </source>
</evidence>
<reference evidence="2" key="1">
    <citation type="submission" date="2021-03" db="EMBL/GenBank/DDBJ databases">
        <title>Revisited historic fungal species revealed as producer of novel bioactive compounds through whole genome sequencing and comparative genomics.</title>
        <authorList>
            <person name="Vignolle G.A."/>
            <person name="Hochenegger N."/>
            <person name="Mach R.L."/>
            <person name="Mach-Aigner A.R."/>
            <person name="Javad Rahimi M."/>
            <person name="Salim K.A."/>
            <person name="Chan C.M."/>
            <person name="Lim L.B.L."/>
            <person name="Cai F."/>
            <person name="Druzhinina I.S."/>
            <person name="U'Ren J.M."/>
            <person name="Derntl C."/>
        </authorList>
    </citation>
    <scope>NUCLEOTIDE SEQUENCE</scope>
    <source>
        <strain evidence="2">TUCIM 5799</strain>
    </source>
</reference>
<gene>
    <name evidence="2" type="ORF">JX265_006985</name>
</gene>
<comment type="caution">
    <text evidence="2">The sequence shown here is derived from an EMBL/GenBank/DDBJ whole genome shotgun (WGS) entry which is preliminary data.</text>
</comment>
<proteinExistence type="predicted"/>
<dbReference type="Pfam" id="PF11917">
    <property type="entry name" value="DUF3435"/>
    <property type="match status" value="1"/>
</dbReference>
<organism evidence="2 3">
    <name type="scientific">Neoarthrinium moseri</name>
    <dbReference type="NCBI Taxonomy" id="1658444"/>
    <lineage>
        <taxon>Eukaryota</taxon>
        <taxon>Fungi</taxon>
        <taxon>Dikarya</taxon>
        <taxon>Ascomycota</taxon>
        <taxon>Pezizomycotina</taxon>
        <taxon>Sordariomycetes</taxon>
        <taxon>Xylariomycetidae</taxon>
        <taxon>Amphisphaeriales</taxon>
        <taxon>Apiosporaceae</taxon>
        <taxon>Neoarthrinium</taxon>
    </lineage>
</organism>
<feature type="region of interest" description="Disordered" evidence="1">
    <location>
        <begin position="1"/>
        <end position="21"/>
    </location>
</feature>
<dbReference type="EMBL" id="JAFIMR010000017">
    <property type="protein sequence ID" value="KAI1868162.1"/>
    <property type="molecule type" value="Genomic_DNA"/>
</dbReference>
<dbReference type="AlphaFoldDB" id="A0A9P9WKF8"/>
<name>A0A9P9WKF8_9PEZI</name>
<sequence length="739" mass="83220">MSRGRPSHHSGKFSGSCSRSSNGKDALYDDIAHDACAGADAVEDVSIEDLIELFDGNLHPPEYYRQAEKEFNEDEYSNEGYSEGSLILLEGIEYQWHQFCGAVLVRDPQECFENISISTLKSFFDWCLNQKLGKKGRRKRGVKTKSALGTNWKLFRLVYERATGAKLDGRINRSMHKVLRFLATKHGLSSKKRVNRCMTIDNLKEQIEETLSTTKKSFHIGELRILAVLFLLLLAPAGSRPASILKLRYGDIRVVLAKDPEGGPHNILIRFTLEFTKTYLGDKDAKTFTIPERIFDESLLLNMHVFLLGILFRHNAFQAPSLVSPQQLGVFDIHPGERELPLPLKDDLHDVPIFRRAVKTLVGYEMSPTEPIPYGTMAGWVRRIGELLGLEYTTIPYNLRYNAANELDNNPSISEALRNLALGHANSDPFQKHYLGREVCADVWAVVRGEKQQQALLKQACSVGHSISKRRPVDLTPEQAASVNTHPWIRKLTADLRKLQQGSEEYRQGLLKIRSAKQSLRRALMRRIREKWTNAQAVDDIERQLQGRGFAEAIVIGKSNPQQPAQRRLMKAVLTPASNSLEGQCRRRNNAIDAIVDYCTVMEGQGAHQVTRQPAVTSVDSTTKSIDRSQKSFLMQAFMSVFRMKGKERPRRCFMCVGAALNIPEPEASELTREFYNSSIHNGNPEWTDIAAFTVLSWSGCRLLHSKNPYISNAYQTSLGGSEQPPKFPGFICAANKTG</sequence>
<dbReference type="PANTHER" id="PTHR37535">
    <property type="entry name" value="FLUG DOMAIN PROTEIN"/>
    <property type="match status" value="1"/>
</dbReference>
<evidence type="ECO:0000256" key="1">
    <source>
        <dbReference type="SAM" id="MobiDB-lite"/>
    </source>
</evidence>
<feature type="compositionally biased region" description="Low complexity" evidence="1">
    <location>
        <begin position="12"/>
        <end position="21"/>
    </location>
</feature>
<accession>A0A9P9WKF8</accession>
<dbReference type="Proteomes" id="UP000829685">
    <property type="component" value="Unassembled WGS sequence"/>
</dbReference>
<dbReference type="InterPro" id="IPR021842">
    <property type="entry name" value="DUF3435"/>
</dbReference>
<dbReference type="PANTHER" id="PTHR37535:SF2">
    <property type="entry name" value="FINGER DOMAIN PROTEIN, PUTATIVE (AFU_ORTHOLOGUE AFUA_6G09300)-RELATED"/>
    <property type="match status" value="1"/>
</dbReference>
<feature type="compositionally biased region" description="Basic residues" evidence="1">
    <location>
        <begin position="1"/>
        <end position="11"/>
    </location>
</feature>
<keyword evidence="3" id="KW-1185">Reference proteome</keyword>
<evidence type="ECO:0000313" key="2">
    <source>
        <dbReference type="EMBL" id="KAI1868162.1"/>
    </source>
</evidence>
<protein>
    <submittedName>
        <fullName evidence="2">Uncharacterized protein</fullName>
    </submittedName>
</protein>